<keyword evidence="1" id="KW-0175">Coiled coil</keyword>
<dbReference type="RefSeq" id="WP_290320640.1">
    <property type="nucleotide sequence ID" value="NZ_JAUFPN010000282.1"/>
</dbReference>
<dbReference type="InterPro" id="IPR025948">
    <property type="entry name" value="HTH-like_dom"/>
</dbReference>
<dbReference type="InterPro" id="IPR001584">
    <property type="entry name" value="Integrase_cat-core"/>
</dbReference>
<evidence type="ECO:0000259" key="2">
    <source>
        <dbReference type="PROSITE" id="PS50994"/>
    </source>
</evidence>
<protein>
    <submittedName>
        <fullName evidence="3">IS3 family transposase</fullName>
    </submittedName>
</protein>
<organism evidence="3 4">
    <name type="scientific">Paeniroseomonas aquatica</name>
    <dbReference type="NCBI Taxonomy" id="373043"/>
    <lineage>
        <taxon>Bacteria</taxon>
        <taxon>Pseudomonadati</taxon>
        <taxon>Pseudomonadota</taxon>
        <taxon>Alphaproteobacteria</taxon>
        <taxon>Acetobacterales</taxon>
        <taxon>Acetobacteraceae</taxon>
        <taxon>Paeniroseomonas</taxon>
    </lineage>
</organism>
<sequence length="389" mass="44066">MAGKRSTPEQIVAKLRQVEVLTAQGKPVAEAVRAIEVTEPTYYRWRSEYGGLKLDQMKRLKQLEAENGRLRKAVADLALEKVILKEAAFGKLLSAARRRACVEHVTTRLGISERLACKVLGQHRSTQRKVPSRPDDEAALRDEIIALAKLYGRYGYRRVTALLRAAGWCTNHKRVERIWRQEGLKVPPRQPKRGRLWLNDDACIRLRPERPNHVWAYDFVEDRTRDGRKFRMLCVIDEFSREALAIRVARQLGSAEVIDILADLFIARGVPAHIRSDNGPEFVAKAVQGWITGVGARTAYIAPGSPWENGYVESFNGKLRNELLDCEVFNTLREAQVLIEQWRQHFNTVRPHSALGYRPPAPEVVMPGPPVPIHRPNPTGSVPPAVMLH</sequence>
<dbReference type="Gene3D" id="3.30.420.10">
    <property type="entry name" value="Ribonuclease H-like superfamily/Ribonuclease H"/>
    <property type="match status" value="1"/>
</dbReference>
<dbReference type="PROSITE" id="PS50994">
    <property type="entry name" value="INTEGRASE"/>
    <property type="match status" value="1"/>
</dbReference>
<accession>A0ABT8AFN0</accession>
<comment type="caution">
    <text evidence="3">The sequence shown here is derived from an EMBL/GenBank/DDBJ whole genome shotgun (WGS) entry which is preliminary data.</text>
</comment>
<dbReference type="InterPro" id="IPR048020">
    <property type="entry name" value="Transpos_IS3"/>
</dbReference>
<dbReference type="InterPro" id="IPR009057">
    <property type="entry name" value="Homeodomain-like_sf"/>
</dbReference>
<reference evidence="4" key="1">
    <citation type="journal article" date="2019" name="Int. J. Syst. Evol. Microbiol.">
        <title>The Global Catalogue of Microorganisms (GCM) 10K type strain sequencing project: providing services to taxonomists for standard genome sequencing and annotation.</title>
        <authorList>
            <consortium name="The Broad Institute Genomics Platform"/>
            <consortium name="The Broad Institute Genome Sequencing Center for Infectious Disease"/>
            <person name="Wu L."/>
            <person name="Ma J."/>
        </authorList>
    </citation>
    <scope>NUCLEOTIDE SEQUENCE [LARGE SCALE GENOMIC DNA]</scope>
    <source>
        <strain evidence="4">CECT 7131</strain>
    </source>
</reference>
<dbReference type="Pfam" id="PF13683">
    <property type="entry name" value="rve_3"/>
    <property type="match status" value="1"/>
</dbReference>
<dbReference type="InterPro" id="IPR036397">
    <property type="entry name" value="RNaseH_sf"/>
</dbReference>
<dbReference type="Pfam" id="PF13276">
    <property type="entry name" value="HTH_21"/>
    <property type="match status" value="1"/>
</dbReference>
<evidence type="ECO:0000313" key="4">
    <source>
        <dbReference type="Proteomes" id="UP001529369"/>
    </source>
</evidence>
<proteinExistence type="predicted"/>
<dbReference type="EMBL" id="JAUFPN010000282">
    <property type="protein sequence ID" value="MDN3568530.1"/>
    <property type="molecule type" value="Genomic_DNA"/>
</dbReference>
<dbReference type="NCBIfam" id="NF033516">
    <property type="entry name" value="transpos_IS3"/>
    <property type="match status" value="1"/>
</dbReference>
<dbReference type="PANTHER" id="PTHR47515">
    <property type="entry name" value="LOW CALCIUM RESPONSE LOCUS PROTEIN T"/>
    <property type="match status" value="1"/>
</dbReference>
<dbReference type="SUPFAM" id="SSF53098">
    <property type="entry name" value="Ribonuclease H-like"/>
    <property type="match status" value="1"/>
</dbReference>
<keyword evidence="4" id="KW-1185">Reference proteome</keyword>
<gene>
    <name evidence="3" type="ORF">QWZ14_29485</name>
</gene>
<evidence type="ECO:0000313" key="3">
    <source>
        <dbReference type="EMBL" id="MDN3568530.1"/>
    </source>
</evidence>
<dbReference type="PANTHER" id="PTHR47515:SF1">
    <property type="entry name" value="BLR2054 PROTEIN"/>
    <property type="match status" value="1"/>
</dbReference>
<name>A0ABT8AFN0_9PROT</name>
<feature type="domain" description="Integrase catalytic" evidence="2">
    <location>
        <begin position="207"/>
        <end position="367"/>
    </location>
</feature>
<dbReference type="SUPFAM" id="SSF46689">
    <property type="entry name" value="Homeodomain-like"/>
    <property type="match status" value="1"/>
</dbReference>
<dbReference type="Proteomes" id="UP001529369">
    <property type="component" value="Unassembled WGS sequence"/>
</dbReference>
<feature type="coiled-coil region" evidence="1">
    <location>
        <begin position="53"/>
        <end position="80"/>
    </location>
</feature>
<dbReference type="InterPro" id="IPR012337">
    <property type="entry name" value="RNaseH-like_sf"/>
</dbReference>
<dbReference type="Pfam" id="PF01527">
    <property type="entry name" value="HTH_Tnp_1"/>
    <property type="match status" value="1"/>
</dbReference>
<evidence type="ECO:0000256" key="1">
    <source>
        <dbReference type="SAM" id="Coils"/>
    </source>
</evidence>
<dbReference type="InterPro" id="IPR002514">
    <property type="entry name" value="Transposase_8"/>
</dbReference>